<dbReference type="PANTHER" id="PTHR23501">
    <property type="entry name" value="MAJOR FACILITATOR SUPERFAMILY"/>
    <property type="match status" value="1"/>
</dbReference>
<dbReference type="GO" id="GO:0022857">
    <property type="term" value="F:transmembrane transporter activity"/>
    <property type="evidence" value="ECO:0007669"/>
    <property type="project" value="InterPro"/>
</dbReference>
<sequence length="551" mass="57742">MSIPDALKTASEPLLLTRRRIWIIFGALIAGMLLSSLDQTIVSTAMPTIVGQLGGVENQAWITTAYLLATTLVMPIYGKFGDVFGRRGLFLIAIALFTLASMGCAFSSDFWVFVVFRAIQGLGGGGLIILSQAIIADIVPASERGRYLGPLGGIFGLAAVAGPLLGGFFVDHLTWQWAFYINIPVGVIAFVITWFALTLPNKRPTHRIDILGVVFLSAATACLIFFTEFGGNDKHGWGAPETLMWGAGLLIAACLFVFVESRAEDPIIPLSFFTNSVFVIATAIGFVLGIVMFAALAFIPTFLQMASGASAAASGLLLLPMMVGLIGASIISGIAISRTGKYKAFPIAGTLVTGAGVLAMTTLGASTPIWLICVYLFLFGTGLGLIMQVIVLVVQNAVPASEVGTATSTNNYFREVGSALGVAVFGALFTSRLSSSLFDIFSASGASPDQAATSTANLDPAALNKLPQAIHDLVVNAYADSLAPVFWYLIPFIAAAFVLSLFLKPIPLSDVAGMVARGEAVTGEEADVLEAARLAETKARKEGKASSGGVN</sequence>
<feature type="transmembrane region" description="Helical" evidence="8">
    <location>
        <begin position="344"/>
        <end position="363"/>
    </location>
</feature>
<comment type="subcellular location">
    <subcellularLocation>
        <location evidence="1">Cell membrane</location>
        <topology evidence="1">Multi-pass membrane protein</topology>
    </subcellularLocation>
</comment>
<evidence type="ECO:0000256" key="7">
    <source>
        <dbReference type="ARBA" id="ARBA00023136"/>
    </source>
</evidence>
<dbReference type="Pfam" id="PF07690">
    <property type="entry name" value="MFS_1"/>
    <property type="match status" value="1"/>
</dbReference>
<evidence type="ECO:0000256" key="8">
    <source>
        <dbReference type="SAM" id="Phobius"/>
    </source>
</evidence>
<evidence type="ECO:0000256" key="3">
    <source>
        <dbReference type="ARBA" id="ARBA00022448"/>
    </source>
</evidence>
<comment type="caution">
    <text evidence="10">The sequence shown here is derived from an EMBL/GenBank/DDBJ whole genome shotgun (WGS) entry which is preliminary data.</text>
</comment>
<evidence type="ECO:0000256" key="6">
    <source>
        <dbReference type="ARBA" id="ARBA00022989"/>
    </source>
</evidence>
<protein>
    <submittedName>
        <fullName evidence="10">MFS transporter</fullName>
    </submittedName>
</protein>
<dbReference type="PRINTS" id="PR01036">
    <property type="entry name" value="TCRTETB"/>
</dbReference>
<dbReference type="Proteomes" id="UP000598775">
    <property type="component" value="Unassembled WGS sequence"/>
</dbReference>
<dbReference type="InterPro" id="IPR036259">
    <property type="entry name" value="MFS_trans_sf"/>
</dbReference>
<accession>A0A917B0Z8</accession>
<keyword evidence="5 8" id="KW-0812">Transmembrane</keyword>
<feature type="transmembrane region" description="Helical" evidence="8">
    <location>
        <begin position="89"/>
        <end position="108"/>
    </location>
</feature>
<dbReference type="InterPro" id="IPR020846">
    <property type="entry name" value="MFS_dom"/>
</dbReference>
<feature type="transmembrane region" description="Helical" evidence="8">
    <location>
        <begin position="242"/>
        <end position="260"/>
    </location>
</feature>
<dbReference type="InterPro" id="IPR004638">
    <property type="entry name" value="EmrB-like"/>
</dbReference>
<evidence type="ECO:0000259" key="9">
    <source>
        <dbReference type="PROSITE" id="PS50850"/>
    </source>
</evidence>
<dbReference type="Gene3D" id="1.20.1720.10">
    <property type="entry name" value="Multidrug resistance protein D"/>
    <property type="match status" value="1"/>
</dbReference>
<feature type="transmembrane region" description="Helical" evidence="8">
    <location>
        <begin position="415"/>
        <end position="434"/>
    </location>
</feature>
<feature type="transmembrane region" description="Helical" evidence="8">
    <location>
        <begin position="147"/>
        <end position="165"/>
    </location>
</feature>
<comment type="similarity">
    <text evidence="2">Belongs to the major facilitator superfamily. TCR/Tet family.</text>
</comment>
<dbReference type="PROSITE" id="PS50850">
    <property type="entry name" value="MFS"/>
    <property type="match status" value="1"/>
</dbReference>
<keyword evidence="3" id="KW-0813">Transport</keyword>
<dbReference type="GO" id="GO:0005886">
    <property type="term" value="C:plasma membrane"/>
    <property type="evidence" value="ECO:0007669"/>
    <property type="project" value="UniProtKB-SubCell"/>
</dbReference>
<evidence type="ECO:0000256" key="1">
    <source>
        <dbReference type="ARBA" id="ARBA00004651"/>
    </source>
</evidence>
<feature type="transmembrane region" description="Helical" evidence="8">
    <location>
        <begin position="485"/>
        <end position="503"/>
    </location>
</feature>
<feature type="domain" description="Major facilitator superfamily (MFS) profile" evidence="9">
    <location>
        <begin position="24"/>
        <end position="508"/>
    </location>
</feature>
<evidence type="ECO:0000256" key="2">
    <source>
        <dbReference type="ARBA" id="ARBA00007520"/>
    </source>
</evidence>
<evidence type="ECO:0000313" key="11">
    <source>
        <dbReference type="Proteomes" id="UP000598775"/>
    </source>
</evidence>
<feature type="transmembrane region" description="Helical" evidence="8">
    <location>
        <begin position="272"/>
        <end position="299"/>
    </location>
</feature>
<feature type="transmembrane region" description="Helical" evidence="8">
    <location>
        <begin position="114"/>
        <end position="135"/>
    </location>
</feature>
<feature type="transmembrane region" description="Helical" evidence="8">
    <location>
        <begin position="177"/>
        <end position="198"/>
    </location>
</feature>
<dbReference type="CDD" id="cd17502">
    <property type="entry name" value="MFS_Azr1_MDR_like"/>
    <property type="match status" value="1"/>
</dbReference>
<feature type="transmembrane region" description="Helical" evidence="8">
    <location>
        <begin position="369"/>
        <end position="394"/>
    </location>
</feature>
<dbReference type="RefSeq" id="WP_188673823.1">
    <property type="nucleotide sequence ID" value="NZ_BMGP01000001.1"/>
</dbReference>
<dbReference type="AlphaFoldDB" id="A0A917B0Z8"/>
<dbReference type="PANTHER" id="PTHR23501:SF197">
    <property type="entry name" value="COMD"/>
    <property type="match status" value="1"/>
</dbReference>
<dbReference type="SUPFAM" id="SSF103473">
    <property type="entry name" value="MFS general substrate transporter"/>
    <property type="match status" value="1"/>
</dbReference>
<feature type="transmembrane region" description="Helical" evidence="8">
    <location>
        <begin position="21"/>
        <end position="39"/>
    </location>
</feature>
<keyword evidence="6 8" id="KW-1133">Transmembrane helix</keyword>
<organism evidence="10 11">
    <name type="scientific">Subtercola lobariae</name>
    <dbReference type="NCBI Taxonomy" id="1588641"/>
    <lineage>
        <taxon>Bacteria</taxon>
        <taxon>Bacillati</taxon>
        <taxon>Actinomycetota</taxon>
        <taxon>Actinomycetes</taxon>
        <taxon>Micrococcales</taxon>
        <taxon>Microbacteriaceae</taxon>
        <taxon>Subtercola</taxon>
    </lineage>
</organism>
<dbReference type="Gene3D" id="1.20.1250.20">
    <property type="entry name" value="MFS general substrate transporter like domains"/>
    <property type="match status" value="1"/>
</dbReference>
<feature type="transmembrane region" description="Helical" evidence="8">
    <location>
        <begin position="311"/>
        <end position="337"/>
    </location>
</feature>
<dbReference type="InterPro" id="IPR011701">
    <property type="entry name" value="MFS"/>
</dbReference>
<proteinExistence type="inferred from homology"/>
<name>A0A917B0Z8_9MICO</name>
<feature type="transmembrane region" description="Helical" evidence="8">
    <location>
        <begin position="59"/>
        <end position="77"/>
    </location>
</feature>
<dbReference type="FunFam" id="1.20.1720.10:FF:000004">
    <property type="entry name" value="EmrB/QacA family drug resistance transporter"/>
    <property type="match status" value="1"/>
</dbReference>
<keyword evidence="4" id="KW-1003">Cell membrane</keyword>
<feature type="transmembrane region" description="Helical" evidence="8">
    <location>
        <begin position="210"/>
        <end position="230"/>
    </location>
</feature>
<evidence type="ECO:0000256" key="5">
    <source>
        <dbReference type="ARBA" id="ARBA00022692"/>
    </source>
</evidence>
<evidence type="ECO:0000313" key="10">
    <source>
        <dbReference type="EMBL" id="GGF16199.1"/>
    </source>
</evidence>
<keyword evidence="11" id="KW-1185">Reference proteome</keyword>
<dbReference type="EMBL" id="BMGP01000001">
    <property type="protein sequence ID" value="GGF16199.1"/>
    <property type="molecule type" value="Genomic_DNA"/>
</dbReference>
<dbReference type="NCBIfam" id="TIGR00711">
    <property type="entry name" value="efflux_EmrB"/>
    <property type="match status" value="1"/>
</dbReference>
<evidence type="ECO:0000256" key="4">
    <source>
        <dbReference type="ARBA" id="ARBA00022475"/>
    </source>
</evidence>
<reference evidence="10 11" key="1">
    <citation type="journal article" date="2014" name="Int. J. Syst. Evol. Microbiol.">
        <title>Complete genome sequence of Corynebacterium casei LMG S-19264T (=DSM 44701T), isolated from a smear-ripened cheese.</title>
        <authorList>
            <consortium name="US DOE Joint Genome Institute (JGI-PGF)"/>
            <person name="Walter F."/>
            <person name="Albersmeier A."/>
            <person name="Kalinowski J."/>
            <person name="Ruckert C."/>
        </authorList>
    </citation>
    <scope>NUCLEOTIDE SEQUENCE [LARGE SCALE GENOMIC DNA]</scope>
    <source>
        <strain evidence="10 11">CGMCC 1.12976</strain>
    </source>
</reference>
<gene>
    <name evidence="10" type="ORF">GCM10011399_07520</name>
</gene>
<keyword evidence="7 8" id="KW-0472">Membrane</keyword>